<keyword evidence="2" id="KW-1185">Reference proteome</keyword>
<organism evidence="1 2">
    <name type="scientific">Micromonospora ureilytica</name>
    <dbReference type="NCBI Taxonomy" id="709868"/>
    <lineage>
        <taxon>Bacteria</taxon>
        <taxon>Bacillati</taxon>
        <taxon>Actinomycetota</taxon>
        <taxon>Actinomycetes</taxon>
        <taxon>Micromonosporales</taxon>
        <taxon>Micromonosporaceae</taxon>
        <taxon>Micromonospora</taxon>
    </lineage>
</organism>
<gene>
    <name evidence="1" type="ORF">IW248_005559</name>
</gene>
<evidence type="ECO:0000313" key="1">
    <source>
        <dbReference type="EMBL" id="MBG6069272.1"/>
    </source>
</evidence>
<comment type="caution">
    <text evidence="1">The sequence shown here is derived from an EMBL/GenBank/DDBJ whole genome shotgun (WGS) entry which is preliminary data.</text>
</comment>
<sequence>MVEEFSVDTVEGWRSAVGEGREEWRKLQLLAAVRDAPGVAARALEDLQYKVVPPDSAPADNQSRMRAY</sequence>
<dbReference type="EMBL" id="JADOTX010000001">
    <property type="protein sequence ID" value="MBG6069272.1"/>
    <property type="molecule type" value="Genomic_DNA"/>
</dbReference>
<reference evidence="1 2" key="1">
    <citation type="submission" date="2020-11" db="EMBL/GenBank/DDBJ databases">
        <title>Sequencing the genomes of 1000 actinobacteria strains.</title>
        <authorList>
            <person name="Klenk H.-P."/>
        </authorList>
    </citation>
    <scope>NUCLEOTIDE SEQUENCE [LARGE SCALE GENOMIC DNA]</scope>
    <source>
        <strain evidence="1 2">DSM 101692</strain>
    </source>
</reference>
<dbReference type="Proteomes" id="UP000614915">
    <property type="component" value="Unassembled WGS sequence"/>
</dbReference>
<accession>A0ABS0JQE5</accession>
<protein>
    <submittedName>
        <fullName evidence="1">Uncharacterized protein</fullName>
    </submittedName>
</protein>
<evidence type="ECO:0000313" key="2">
    <source>
        <dbReference type="Proteomes" id="UP000614915"/>
    </source>
</evidence>
<dbReference type="RefSeq" id="WP_196929305.1">
    <property type="nucleotide sequence ID" value="NZ_JADOTX010000001.1"/>
</dbReference>
<proteinExistence type="predicted"/>
<name>A0ABS0JQE5_9ACTN</name>